<dbReference type="CDD" id="cd00130">
    <property type="entry name" value="PAS"/>
    <property type="match status" value="1"/>
</dbReference>
<dbReference type="AlphaFoldDB" id="G5IIX2"/>
<dbReference type="GO" id="GO:0071111">
    <property type="term" value="F:cyclic-guanylate-specific phosphodiesterase activity"/>
    <property type="evidence" value="ECO:0007669"/>
    <property type="project" value="InterPro"/>
</dbReference>
<reference evidence="3 4" key="1">
    <citation type="submission" date="2011-08" db="EMBL/GenBank/DDBJ databases">
        <title>The Genome Sequence of Clostridium hathewayi WAL-18680.</title>
        <authorList>
            <consortium name="The Broad Institute Genome Sequencing Platform"/>
            <person name="Earl A."/>
            <person name="Ward D."/>
            <person name="Feldgarden M."/>
            <person name="Gevers D."/>
            <person name="Finegold S.M."/>
            <person name="Summanen P.H."/>
            <person name="Molitoris D.R."/>
            <person name="Song M."/>
            <person name="Daigneault M."/>
            <person name="Allen-Vercoe E."/>
            <person name="Young S.K."/>
            <person name="Zeng Q."/>
            <person name="Gargeya S."/>
            <person name="Fitzgerald M."/>
            <person name="Haas B."/>
            <person name="Abouelleil A."/>
            <person name="Alvarado L."/>
            <person name="Arachchi H.M."/>
            <person name="Berlin A."/>
            <person name="Brown A."/>
            <person name="Chapman S.B."/>
            <person name="Chen Z."/>
            <person name="Dunbar C."/>
            <person name="Freedman E."/>
            <person name="Gearin G."/>
            <person name="Gellesch M."/>
            <person name="Goldberg J."/>
            <person name="Griggs A."/>
            <person name="Gujja S."/>
            <person name="Heiman D."/>
            <person name="Howarth C."/>
            <person name="Larson L."/>
            <person name="Lui A."/>
            <person name="MacDonald P.J.P."/>
            <person name="Montmayeur A."/>
            <person name="Murphy C."/>
            <person name="Neiman D."/>
            <person name="Pearson M."/>
            <person name="Priest M."/>
            <person name="Roberts A."/>
            <person name="Saif S."/>
            <person name="Shea T."/>
            <person name="Shenoy N."/>
            <person name="Sisk P."/>
            <person name="Stolte C."/>
            <person name="Sykes S."/>
            <person name="Wortman J."/>
            <person name="Nusbaum C."/>
            <person name="Birren B."/>
        </authorList>
    </citation>
    <scope>NUCLEOTIDE SEQUENCE [LARGE SCALE GENOMIC DNA]</scope>
    <source>
        <strain evidence="3 4">WAL-18680</strain>
    </source>
</reference>
<dbReference type="InterPro" id="IPR043128">
    <property type="entry name" value="Rev_trsase/Diguanyl_cyclase"/>
</dbReference>
<name>G5IIX2_9FIRM</name>
<dbReference type="Pfam" id="PF00990">
    <property type="entry name" value="GGDEF"/>
    <property type="match status" value="1"/>
</dbReference>
<accession>G5IIX2</accession>
<dbReference type="Gene3D" id="3.30.70.270">
    <property type="match status" value="1"/>
</dbReference>
<dbReference type="InterPro" id="IPR001633">
    <property type="entry name" value="EAL_dom"/>
</dbReference>
<dbReference type="PROSITE" id="PS50887">
    <property type="entry name" value="GGDEF"/>
    <property type="match status" value="1"/>
</dbReference>
<dbReference type="PANTHER" id="PTHR33121">
    <property type="entry name" value="CYCLIC DI-GMP PHOSPHODIESTERASE PDEF"/>
    <property type="match status" value="1"/>
</dbReference>
<dbReference type="HOGENOM" id="CLU_449621_0_0_9"/>
<gene>
    <name evidence="3" type="ORF">HMPREF9473_03450</name>
</gene>
<protein>
    <recommendedName>
        <fullName evidence="5">EAL domain-containing protein</fullName>
    </recommendedName>
</protein>
<dbReference type="InterPro" id="IPR000160">
    <property type="entry name" value="GGDEF_dom"/>
</dbReference>
<dbReference type="InterPro" id="IPR035919">
    <property type="entry name" value="EAL_sf"/>
</dbReference>
<dbReference type="RefSeq" id="WP_006781440.1">
    <property type="nucleotide sequence ID" value="NZ_CP040506.1"/>
</dbReference>
<dbReference type="EMBL" id="ADLN01000095">
    <property type="protein sequence ID" value="EHI58576.1"/>
    <property type="molecule type" value="Genomic_DNA"/>
</dbReference>
<proteinExistence type="predicted"/>
<dbReference type="InterPro" id="IPR029787">
    <property type="entry name" value="Nucleotide_cyclase"/>
</dbReference>
<evidence type="ECO:0000259" key="2">
    <source>
        <dbReference type="PROSITE" id="PS50887"/>
    </source>
</evidence>
<dbReference type="SMART" id="SM00052">
    <property type="entry name" value="EAL"/>
    <property type="match status" value="1"/>
</dbReference>
<dbReference type="PANTHER" id="PTHR33121:SF70">
    <property type="entry name" value="SIGNALING PROTEIN YKOW"/>
    <property type="match status" value="1"/>
</dbReference>
<feature type="domain" description="EAL" evidence="1">
    <location>
        <begin position="168"/>
        <end position="423"/>
    </location>
</feature>
<dbReference type="PATRIC" id="fig|742737.3.peg.3430"/>
<organism evidence="3 4">
    <name type="scientific">Hungatella hathewayi WAL-18680</name>
    <dbReference type="NCBI Taxonomy" id="742737"/>
    <lineage>
        <taxon>Bacteria</taxon>
        <taxon>Bacillati</taxon>
        <taxon>Bacillota</taxon>
        <taxon>Clostridia</taxon>
        <taxon>Lachnospirales</taxon>
        <taxon>Lachnospiraceae</taxon>
        <taxon>Hungatella</taxon>
    </lineage>
</organism>
<dbReference type="Proteomes" id="UP000005384">
    <property type="component" value="Unassembled WGS sequence"/>
</dbReference>
<comment type="caution">
    <text evidence="3">The sequence shown here is derived from an EMBL/GenBank/DDBJ whole genome shotgun (WGS) entry which is preliminary data.</text>
</comment>
<dbReference type="InterPro" id="IPR035965">
    <property type="entry name" value="PAS-like_dom_sf"/>
</dbReference>
<dbReference type="OrthoDB" id="9813903at2"/>
<dbReference type="InterPro" id="IPR050706">
    <property type="entry name" value="Cyclic-di-GMP_PDE-like"/>
</dbReference>
<evidence type="ECO:0000313" key="4">
    <source>
        <dbReference type="Proteomes" id="UP000005384"/>
    </source>
</evidence>
<dbReference type="SUPFAM" id="SSF55785">
    <property type="entry name" value="PYP-like sensor domain (PAS domain)"/>
    <property type="match status" value="1"/>
</dbReference>
<dbReference type="Gene3D" id="3.30.450.20">
    <property type="entry name" value="PAS domain"/>
    <property type="match status" value="1"/>
</dbReference>
<sequence length="607" mass="70568">MAHRSRYEQFIEEAKYMIDEAGEASCFFVMYLDIAGFQLVNDFYGVEEGNRFLTALESFLRQLPDVRLCSRVFSDHYLYLGEIQTGVPLMAVSERMEEQLQRFLEAERKNHRSCSLHLMGGLCCVKGGSSGVRTAIDSANIARKKAKEVQSTGLLWFDEDMQQKIIQGKKLEVEIQDALYRDEFTFYLQPKINLMTGKIVGAEALARWIRPDGKEVPPDKFIPTMERNETVAQLDFVIYGKVCRFLKRIMESGRKPLPISVNMSRIHTRFPDTAMRIQNLVEHYGIPPYLLEFELTESVLMEDFTVAKAIMSKLRAYGYKTSIDDYGSGFSGVMVFQELDFDVLKLDRSFLVEDEEKSRRNDKIIKRVVTLANDFQTTVLCEGVETAEQCERMREQGCQVAQGYYFARPMPAEQFLEFCENRHGYCELPWLRTEESSAFAPEHVDIERLPEAQVRSISQSFFHIMPCGIAGFSEDNRILFATPEYFAMTGYSREEVMTFGKGEWDRLLDAQFISPFADSTMKEELDRNQCIHLEYYITRKNGERMYMSMYGGRASSPEWGPYILCAFFDATERIENENRRRETLERVARERRELLGKMDMRWQKEDL</sequence>
<dbReference type="SUPFAM" id="SSF55073">
    <property type="entry name" value="Nucleotide cyclase"/>
    <property type="match status" value="1"/>
</dbReference>
<dbReference type="PROSITE" id="PS50883">
    <property type="entry name" value="EAL"/>
    <property type="match status" value="1"/>
</dbReference>
<dbReference type="NCBIfam" id="TIGR00229">
    <property type="entry name" value="sensory_box"/>
    <property type="match status" value="1"/>
</dbReference>
<evidence type="ECO:0008006" key="5">
    <source>
        <dbReference type="Google" id="ProtNLM"/>
    </source>
</evidence>
<evidence type="ECO:0000259" key="1">
    <source>
        <dbReference type="PROSITE" id="PS50883"/>
    </source>
</evidence>
<dbReference type="InterPro" id="IPR000014">
    <property type="entry name" value="PAS"/>
</dbReference>
<dbReference type="SUPFAM" id="SSF141868">
    <property type="entry name" value="EAL domain-like"/>
    <property type="match status" value="1"/>
</dbReference>
<feature type="domain" description="GGDEF" evidence="2">
    <location>
        <begin position="25"/>
        <end position="159"/>
    </location>
</feature>
<dbReference type="CDD" id="cd01948">
    <property type="entry name" value="EAL"/>
    <property type="match status" value="1"/>
</dbReference>
<evidence type="ECO:0000313" key="3">
    <source>
        <dbReference type="EMBL" id="EHI58576.1"/>
    </source>
</evidence>
<keyword evidence="4" id="KW-1185">Reference proteome</keyword>
<dbReference type="Pfam" id="PF00563">
    <property type="entry name" value="EAL"/>
    <property type="match status" value="1"/>
</dbReference>
<dbReference type="Gene3D" id="3.20.20.450">
    <property type="entry name" value="EAL domain"/>
    <property type="match status" value="1"/>
</dbReference>